<keyword evidence="2" id="KW-0812">Transmembrane</keyword>
<dbReference type="EMBL" id="AP025319">
    <property type="protein sequence ID" value="BDD12596.1"/>
    <property type="molecule type" value="Genomic_DNA"/>
</dbReference>
<dbReference type="GO" id="GO:0004222">
    <property type="term" value="F:metalloendopeptidase activity"/>
    <property type="evidence" value="ECO:0007669"/>
    <property type="project" value="TreeGrafter"/>
</dbReference>
<keyword evidence="2" id="KW-1133">Transmembrane helix</keyword>
<evidence type="ECO:0000256" key="2">
    <source>
        <dbReference type="SAM" id="Phobius"/>
    </source>
</evidence>
<feature type="transmembrane region" description="Helical" evidence="2">
    <location>
        <begin position="280"/>
        <end position="298"/>
    </location>
</feature>
<evidence type="ECO:0000313" key="6">
    <source>
        <dbReference type="Proteomes" id="UP001348817"/>
    </source>
</evidence>
<feature type="region of interest" description="Disordered" evidence="1">
    <location>
        <begin position="474"/>
        <end position="499"/>
    </location>
</feature>
<protein>
    <submittedName>
        <fullName evidence="5">Uncharacterized protein</fullName>
    </submittedName>
</protein>
<dbReference type="InterPro" id="IPR016047">
    <property type="entry name" value="M23ase_b-sheet_dom"/>
</dbReference>
<evidence type="ECO:0000259" key="3">
    <source>
        <dbReference type="Pfam" id="PF01551"/>
    </source>
</evidence>
<dbReference type="KEGG" id="fax:FUAX_50280"/>
<dbReference type="AlphaFoldDB" id="A0AAU9DHL6"/>
<dbReference type="InterPro" id="IPR050570">
    <property type="entry name" value="Cell_wall_metabolism_enzyme"/>
</dbReference>
<keyword evidence="2" id="KW-0472">Membrane</keyword>
<dbReference type="CDD" id="cd12797">
    <property type="entry name" value="M23_peptidase"/>
    <property type="match status" value="1"/>
</dbReference>
<dbReference type="Gene3D" id="2.70.70.10">
    <property type="entry name" value="Glucose Permease (Domain IIA)"/>
    <property type="match status" value="1"/>
</dbReference>
<dbReference type="CDD" id="cd07341">
    <property type="entry name" value="M56_BlaR1_MecR1_like"/>
    <property type="match status" value="1"/>
</dbReference>
<feature type="transmembrane region" description="Helical" evidence="2">
    <location>
        <begin position="95"/>
        <end position="118"/>
    </location>
</feature>
<feature type="transmembrane region" description="Helical" evidence="2">
    <location>
        <begin position="6"/>
        <end position="26"/>
    </location>
</feature>
<keyword evidence="6" id="KW-1185">Reference proteome</keyword>
<dbReference type="InterPro" id="IPR008756">
    <property type="entry name" value="Peptidase_M56"/>
</dbReference>
<dbReference type="RefSeq" id="WP_338395746.1">
    <property type="nucleotide sequence ID" value="NZ_AP025319.1"/>
</dbReference>
<proteinExistence type="predicted"/>
<dbReference type="PANTHER" id="PTHR21666:SF270">
    <property type="entry name" value="MUREIN HYDROLASE ACTIVATOR ENVC"/>
    <property type="match status" value="1"/>
</dbReference>
<evidence type="ECO:0000259" key="4">
    <source>
        <dbReference type="Pfam" id="PF05569"/>
    </source>
</evidence>
<evidence type="ECO:0000256" key="1">
    <source>
        <dbReference type="SAM" id="MobiDB-lite"/>
    </source>
</evidence>
<geneLocation type="plasmid" evidence="5 6">
    <name>pFA5</name>
</geneLocation>
<dbReference type="InterPro" id="IPR011055">
    <property type="entry name" value="Dup_hybrid_motif"/>
</dbReference>
<accession>A0AAU9DHL6</accession>
<feature type="transmembrane region" description="Helical" evidence="2">
    <location>
        <begin position="38"/>
        <end position="56"/>
    </location>
</feature>
<organism evidence="5 6">
    <name type="scientific">Fulvitalea axinellae</name>
    <dbReference type="NCBI Taxonomy" id="1182444"/>
    <lineage>
        <taxon>Bacteria</taxon>
        <taxon>Pseudomonadati</taxon>
        <taxon>Bacteroidota</taxon>
        <taxon>Cytophagia</taxon>
        <taxon>Cytophagales</taxon>
        <taxon>Persicobacteraceae</taxon>
        <taxon>Fulvitalea</taxon>
    </lineage>
</organism>
<feature type="compositionally biased region" description="Pro residues" evidence="1">
    <location>
        <begin position="478"/>
        <end position="487"/>
    </location>
</feature>
<feature type="domain" description="M23ase beta-sheet core" evidence="3">
    <location>
        <begin position="375"/>
        <end position="472"/>
    </location>
</feature>
<dbReference type="SUPFAM" id="SSF51261">
    <property type="entry name" value="Duplicated hybrid motif"/>
    <property type="match status" value="1"/>
</dbReference>
<dbReference type="Pfam" id="PF05569">
    <property type="entry name" value="Peptidase_M56"/>
    <property type="match status" value="1"/>
</dbReference>
<sequence length="499" mass="56151">MTDIFIYILKVALAFTAFVSVLYFPFKNTSGYTLKKRVYLGCVLLAFVLPLSQYQWEFPVEVSPQVIISEEVSFFDDAGSEEVGVYMGDAPAKPLWMSFVGYLPLFYVSGFLVFMIRLGGQLSSLYQKTKDARIIKINGVRCYKVEGREIAFSAFGKIFIGNQFDRLSPNEQAQILKHEEAHIRLGHSWEKIFLSVSGVLLWFHPGVWFGCRRVAEWQEYEVDKCLANTEGTKRYLELLFNLSFLKSTDTVDMANMFNSFTKKRMEKLAKPDRRLSKRHLIPLIPVVALAFMGFSFTAKEVPAVSESLEKPLPSSGSLPEWLNQTMIVFKDSGDLHFVAPIQRGAAPLKITSKFGKRFFPFDKKGNRSKSNTKARMHSGVDIKAKIGTPIRAAEDGVVEKVNLDASKPRGLYVYIRHNSDYVTLYSHLSKVNVKVGELVKDRGIVGLSGNTGMSTGPHLHFEILKDGKPVDPMDYLLFPPPPPPPRNPKGRSSSKDDGC</sequence>
<evidence type="ECO:0000313" key="5">
    <source>
        <dbReference type="EMBL" id="BDD12596.1"/>
    </source>
</evidence>
<gene>
    <name evidence="5" type="ORF">FUAX_50280</name>
</gene>
<dbReference type="PANTHER" id="PTHR21666">
    <property type="entry name" value="PEPTIDASE-RELATED"/>
    <property type="match status" value="1"/>
</dbReference>
<keyword evidence="5" id="KW-0614">Plasmid</keyword>
<name>A0AAU9DHL6_9BACT</name>
<dbReference type="Pfam" id="PF01551">
    <property type="entry name" value="Peptidase_M23"/>
    <property type="match status" value="1"/>
</dbReference>
<feature type="domain" description="Peptidase M56" evidence="4">
    <location>
        <begin position="158"/>
        <end position="265"/>
    </location>
</feature>
<reference evidence="5 6" key="1">
    <citation type="submission" date="2021-12" db="EMBL/GenBank/DDBJ databases">
        <title>Genome sequencing of bacteria with rrn-lacking chromosome and rrn-plasmid.</title>
        <authorList>
            <person name="Anda M."/>
            <person name="Iwasaki W."/>
        </authorList>
    </citation>
    <scope>NUCLEOTIDE SEQUENCE [LARGE SCALE GENOMIC DNA]</scope>
    <source>
        <strain evidence="5 6">DSM 100852</strain>
        <plasmid evidence="5 6">pFA5</plasmid>
    </source>
</reference>
<dbReference type="Proteomes" id="UP001348817">
    <property type="component" value="Plasmid pFA5"/>
</dbReference>